<sequence length="89" mass="9727">MKTATGITCVFLDIGDVLLTDGWDHLARRRAARNFKLEWAEMGVACPVICTSEIVSVAQREVSLSRRSRGCGKVGSVVCFPLFHAPCCL</sequence>
<organism evidence="1">
    <name type="scientific">mine drainage metagenome</name>
    <dbReference type="NCBI Taxonomy" id="410659"/>
    <lineage>
        <taxon>unclassified sequences</taxon>
        <taxon>metagenomes</taxon>
        <taxon>ecological metagenomes</taxon>
    </lineage>
</organism>
<protein>
    <submittedName>
        <fullName evidence="1">Uncharacterized protein</fullName>
    </submittedName>
</protein>
<proteinExistence type="predicted"/>
<comment type="caution">
    <text evidence="1">The sequence shown here is derived from an EMBL/GenBank/DDBJ whole genome shotgun (WGS) entry which is preliminary data.</text>
</comment>
<gene>
    <name evidence="1" type="ORF">CARN6_1146</name>
</gene>
<evidence type="ECO:0000313" key="1">
    <source>
        <dbReference type="EMBL" id="CBI07763.1"/>
    </source>
</evidence>
<dbReference type="AlphaFoldDB" id="E6QKJ4"/>
<name>E6QKJ4_9ZZZZ</name>
<reference evidence="1" key="1">
    <citation type="submission" date="2009-10" db="EMBL/GenBank/DDBJ databases">
        <title>Diversity of trophic interactions inside an arsenic-rich microbial ecosystem.</title>
        <authorList>
            <person name="Bertin P.N."/>
            <person name="Heinrich-Salmeron A."/>
            <person name="Pelletier E."/>
            <person name="Goulhen-Chollet F."/>
            <person name="Arsene-Ploetze F."/>
            <person name="Gallien S."/>
            <person name="Calteau A."/>
            <person name="Vallenet D."/>
            <person name="Casiot C."/>
            <person name="Chane-Woon-Ming B."/>
            <person name="Giloteaux L."/>
            <person name="Barakat M."/>
            <person name="Bonnefoy V."/>
            <person name="Bruneel O."/>
            <person name="Chandler M."/>
            <person name="Cleiss J."/>
            <person name="Duran R."/>
            <person name="Elbaz-Poulichet F."/>
            <person name="Fonknechten N."/>
            <person name="Lauga B."/>
            <person name="Mornico D."/>
            <person name="Ortet P."/>
            <person name="Schaeffer C."/>
            <person name="Siguier P."/>
            <person name="Alexander Thil Smith A."/>
            <person name="Van Dorsselaer A."/>
            <person name="Weissenbach J."/>
            <person name="Medigue C."/>
            <person name="Le Paslier D."/>
        </authorList>
    </citation>
    <scope>NUCLEOTIDE SEQUENCE</scope>
</reference>
<accession>E6QKJ4</accession>
<dbReference type="EMBL" id="CABQ01000137">
    <property type="protein sequence ID" value="CBI07763.1"/>
    <property type="molecule type" value="Genomic_DNA"/>
</dbReference>